<protein>
    <submittedName>
        <fullName evidence="1">Uncharacterized protein</fullName>
    </submittedName>
</protein>
<reference evidence="1" key="2">
    <citation type="journal article" date="2015" name="Data Brief">
        <title>Shoot transcriptome of the giant reed, Arundo donax.</title>
        <authorList>
            <person name="Barrero R.A."/>
            <person name="Guerrero F.D."/>
            <person name="Moolhuijzen P."/>
            <person name="Goolsby J.A."/>
            <person name="Tidwell J."/>
            <person name="Bellgard S.E."/>
            <person name="Bellgard M.I."/>
        </authorList>
    </citation>
    <scope>NUCLEOTIDE SEQUENCE</scope>
    <source>
        <tissue evidence="1">Shoot tissue taken approximately 20 cm above the soil surface</tissue>
    </source>
</reference>
<reference evidence="1" key="1">
    <citation type="submission" date="2014-09" db="EMBL/GenBank/DDBJ databases">
        <authorList>
            <person name="Magalhaes I.L.F."/>
            <person name="Oliveira U."/>
            <person name="Santos F.R."/>
            <person name="Vidigal T.H.D.A."/>
            <person name="Brescovit A.D."/>
            <person name="Santos A.J."/>
        </authorList>
    </citation>
    <scope>NUCLEOTIDE SEQUENCE</scope>
    <source>
        <tissue evidence="1">Shoot tissue taken approximately 20 cm above the soil surface</tissue>
    </source>
</reference>
<organism evidence="1">
    <name type="scientific">Arundo donax</name>
    <name type="common">Giant reed</name>
    <name type="synonym">Donax arundinaceus</name>
    <dbReference type="NCBI Taxonomy" id="35708"/>
    <lineage>
        <taxon>Eukaryota</taxon>
        <taxon>Viridiplantae</taxon>
        <taxon>Streptophyta</taxon>
        <taxon>Embryophyta</taxon>
        <taxon>Tracheophyta</taxon>
        <taxon>Spermatophyta</taxon>
        <taxon>Magnoliopsida</taxon>
        <taxon>Liliopsida</taxon>
        <taxon>Poales</taxon>
        <taxon>Poaceae</taxon>
        <taxon>PACMAD clade</taxon>
        <taxon>Arundinoideae</taxon>
        <taxon>Arundineae</taxon>
        <taxon>Arundo</taxon>
    </lineage>
</organism>
<evidence type="ECO:0000313" key="1">
    <source>
        <dbReference type="EMBL" id="JAE15818.1"/>
    </source>
</evidence>
<sequence>MLLTFFLLLTKKNKTMYHLNTVAVCLLGMPPISLTYCYTFDSMLFLLTMLLLVKSII</sequence>
<accession>A0A0A9G567</accession>
<proteinExistence type="predicted"/>
<dbReference type="AlphaFoldDB" id="A0A0A9G567"/>
<dbReference type="EMBL" id="GBRH01182078">
    <property type="protein sequence ID" value="JAE15818.1"/>
    <property type="molecule type" value="Transcribed_RNA"/>
</dbReference>
<name>A0A0A9G567_ARUDO</name>